<proteinExistence type="predicted"/>
<protein>
    <submittedName>
        <fullName evidence="1">Uncharacterized protein</fullName>
    </submittedName>
</protein>
<keyword evidence="2" id="KW-1185">Reference proteome</keyword>
<evidence type="ECO:0000313" key="2">
    <source>
        <dbReference type="Proteomes" id="UP001626550"/>
    </source>
</evidence>
<comment type="caution">
    <text evidence="1">The sequence shown here is derived from an EMBL/GenBank/DDBJ whole genome shotgun (WGS) entry which is preliminary data.</text>
</comment>
<dbReference type="Proteomes" id="UP001626550">
    <property type="component" value="Unassembled WGS sequence"/>
</dbReference>
<gene>
    <name evidence="1" type="ORF">Ciccas_013032</name>
</gene>
<accession>A0ABD2PNH0</accession>
<sequence length="88" mass="10236">MRDSMYENSPRIIVAKCPSSHSDHRLQYGFLTWPLSLKNYHTYLSDNFLFLRLESVQPPWQRLLHASGSGVPYYSKSVSFCPLFHPTS</sequence>
<name>A0ABD2PNH0_9PLAT</name>
<evidence type="ECO:0000313" key="1">
    <source>
        <dbReference type="EMBL" id="KAL3308437.1"/>
    </source>
</evidence>
<dbReference type="AlphaFoldDB" id="A0ABD2PNH0"/>
<dbReference type="EMBL" id="JBJKFK010005238">
    <property type="protein sequence ID" value="KAL3308437.1"/>
    <property type="molecule type" value="Genomic_DNA"/>
</dbReference>
<reference evidence="1 2" key="1">
    <citation type="submission" date="2024-11" db="EMBL/GenBank/DDBJ databases">
        <title>Adaptive evolution of stress response genes in parasites aligns with host niche diversity.</title>
        <authorList>
            <person name="Hahn C."/>
            <person name="Resl P."/>
        </authorList>
    </citation>
    <scope>NUCLEOTIDE SEQUENCE [LARGE SCALE GENOMIC DNA]</scope>
    <source>
        <strain evidence="1">EGGRZ-B1_66</strain>
        <tissue evidence="1">Body</tissue>
    </source>
</reference>
<organism evidence="1 2">
    <name type="scientific">Cichlidogyrus casuarinus</name>
    <dbReference type="NCBI Taxonomy" id="1844966"/>
    <lineage>
        <taxon>Eukaryota</taxon>
        <taxon>Metazoa</taxon>
        <taxon>Spiralia</taxon>
        <taxon>Lophotrochozoa</taxon>
        <taxon>Platyhelminthes</taxon>
        <taxon>Monogenea</taxon>
        <taxon>Monopisthocotylea</taxon>
        <taxon>Dactylogyridea</taxon>
        <taxon>Ancyrocephalidae</taxon>
        <taxon>Cichlidogyrus</taxon>
    </lineage>
</organism>